<evidence type="ECO:0000256" key="4">
    <source>
        <dbReference type="ARBA" id="ARBA00022630"/>
    </source>
</evidence>
<dbReference type="PANTHER" id="PTHR30040">
    <property type="entry name" value="THIAMINE BIOSYNTHESIS LIPOPROTEIN APBE"/>
    <property type="match status" value="1"/>
</dbReference>
<sequence length="295" mass="33274">MSFQFQLSQFDDYTKAAFPAMASPCEILFDSTDLEQVMALGLEARAETWRIEQKFSRYRQDNIIHKINNACGKTIHVDDETADLLDFANQVYELSEARFDVTSGILRKVWKFDGSDQLADDKAIAALLPLIGWHQVNWSRPYLTLPEGMEIDLGGIGKEYAVDKVFSQLTQHCENALLVNFGGDLRARGPRKDGSAWKVGVEQIVPEQQIRHLEMTAGAMATSGDSRRYLLKDGIRYSHILNPKTGWPVMNAPRSITVVAPTCVEAGIYSSLSLMMGDEAEKFLEELDIRYWSVR</sequence>
<keyword evidence="7 11" id="KW-0274">FAD</keyword>
<evidence type="ECO:0000256" key="11">
    <source>
        <dbReference type="PIRNR" id="PIRNR006268"/>
    </source>
</evidence>
<protein>
    <recommendedName>
        <fullName evidence="3 11">FAD:protein FMN transferase</fullName>
        <ecNumber evidence="2 11">2.7.1.180</ecNumber>
    </recommendedName>
    <alternativeName>
        <fullName evidence="9 11">Flavin transferase</fullName>
    </alternativeName>
</protein>
<dbReference type="HOGENOM" id="CLU_044403_2_1_6"/>
<comment type="cofactor">
    <cofactor evidence="12">
        <name>Mg(2+)</name>
        <dbReference type="ChEBI" id="CHEBI:18420"/>
    </cofactor>
    <cofactor evidence="12">
        <name>Mn(2+)</name>
        <dbReference type="ChEBI" id="CHEBI:29035"/>
    </cofactor>
    <text evidence="12">Magnesium. Can also use manganese.</text>
</comment>
<reference evidence="13 14" key="1">
    <citation type="submission" date="2014-01" db="EMBL/GenBank/DDBJ databases">
        <title>Full genme sequencing of cellulolytic bacterium Gynuella sunshinyii YC6258T gen. nov., sp. nov.</title>
        <authorList>
            <person name="Khan H."/>
            <person name="Chung E.J."/>
            <person name="Chung Y.R."/>
        </authorList>
    </citation>
    <scope>NUCLEOTIDE SEQUENCE [LARGE SCALE GENOMIC DNA]</scope>
    <source>
        <strain evidence="13 14">YC6258</strain>
    </source>
</reference>
<keyword evidence="8 11" id="KW-0460">Magnesium</keyword>
<comment type="catalytic activity">
    <reaction evidence="10 11">
        <text>L-threonyl-[protein] + FAD = FMN-L-threonyl-[protein] + AMP + H(+)</text>
        <dbReference type="Rhea" id="RHEA:36847"/>
        <dbReference type="Rhea" id="RHEA-COMP:11060"/>
        <dbReference type="Rhea" id="RHEA-COMP:11061"/>
        <dbReference type="ChEBI" id="CHEBI:15378"/>
        <dbReference type="ChEBI" id="CHEBI:30013"/>
        <dbReference type="ChEBI" id="CHEBI:57692"/>
        <dbReference type="ChEBI" id="CHEBI:74257"/>
        <dbReference type="ChEBI" id="CHEBI:456215"/>
        <dbReference type="EC" id="2.7.1.180"/>
    </reaction>
</comment>
<evidence type="ECO:0000256" key="12">
    <source>
        <dbReference type="PIRSR" id="PIRSR006268-2"/>
    </source>
</evidence>
<organism evidence="13 14">
    <name type="scientific">Gynuella sunshinyii YC6258</name>
    <dbReference type="NCBI Taxonomy" id="1445510"/>
    <lineage>
        <taxon>Bacteria</taxon>
        <taxon>Pseudomonadati</taxon>
        <taxon>Pseudomonadota</taxon>
        <taxon>Gammaproteobacteria</taxon>
        <taxon>Oceanospirillales</taxon>
        <taxon>Saccharospirillaceae</taxon>
        <taxon>Gynuella</taxon>
    </lineage>
</organism>
<dbReference type="PANTHER" id="PTHR30040:SF2">
    <property type="entry name" value="FAD:PROTEIN FMN TRANSFERASE"/>
    <property type="match status" value="1"/>
</dbReference>
<keyword evidence="6 11" id="KW-0479">Metal-binding</keyword>
<dbReference type="EC" id="2.7.1.180" evidence="2 11"/>
<evidence type="ECO:0000256" key="2">
    <source>
        <dbReference type="ARBA" id="ARBA00011955"/>
    </source>
</evidence>
<dbReference type="KEGG" id="gsn:YC6258_01672"/>
<keyword evidence="13" id="KW-0449">Lipoprotein</keyword>
<feature type="binding site" evidence="12">
    <location>
        <position position="155"/>
    </location>
    <ligand>
        <name>Mg(2+)</name>
        <dbReference type="ChEBI" id="CHEBI:18420"/>
    </ligand>
</feature>
<dbReference type="PIRSF" id="PIRSF006268">
    <property type="entry name" value="ApbE"/>
    <property type="match status" value="1"/>
</dbReference>
<dbReference type="Pfam" id="PF02424">
    <property type="entry name" value="ApbE"/>
    <property type="match status" value="1"/>
</dbReference>
<dbReference type="STRING" id="1445510.YC6258_01672"/>
<keyword evidence="14" id="KW-1185">Reference proteome</keyword>
<dbReference type="EMBL" id="CP007142">
    <property type="protein sequence ID" value="AJQ93720.1"/>
    <property type="molecule type" value="Genomic_DNA"/>
</dbReference>
<evidence type="ECO:0000256" key="1">
    <source>
        <dbReference type="ARBA" id="ARBA00008282"/>
    </source>
</evidence>
<dbReference type="InterPro" id="IPR024932">
    <property type="entry name" value="ApbE"/>
</dbReference>
<dbReference type="Proteomes" id="UP000032266">
    <property type="component" value="Chromosome"/>
</dbReference>
<keyword evidence="5 11" id="KW-0808">Transferase</keyword>
<evidence type="ECO:0000256" key="8">
    <source>
        <dbReference type="ARBA" id="ARBA00022842"/>
    </source>
</evidence>
<dbReference type="InterPro" id="IPR003374">
    <property type="entry name" value="ApbE-like_sf"/>
</dbReference>
<evidence type="ECO:0000313" key="13">
    <source>
        <dbReference type="EMBL" id="AJQ93720.1"/>
    </source>
</evidence>
<dbReference type="SUPFAM" id="SSF143631">
    <property type="entry name" value="ApbE-like"/>
    <property type="match status" value="1"/>
</dbReference>
<gene>
    <name evidence="13" type="ORF">YC6258_01672</name>
</gene>
<evidence type="ECO:0000256" key="5">
    <source>
        <dbReference type="ARBA" id="ARBA00022679"/>
    </source>
</evidence>
<evidence type="ECO:0000256" key="10">
    <source>
        <dbReference type="ARBA" id="ARBA00048540"/>
    </source>
</evidence>
<dbReference type="GO" id="GO:0016740">
    <property type="term" value="F:transferase activity"/>
    <property type="evidence" value="ECO:0007669"/>
    <property type="project" value="UniProtKB-UniRule"/>
</dbReference>
<dbReference type="Gene3D" id="3.10.520.10">
    <property type="entry name" value="ApbE-like domains"/>
    <property type="match status" value="1"/>
</dbReference>
<evidence type="ECO:0000256" key="6">
    <source>
        <dbReference type="ARBA" id="ARBA00022723"/>
    </source>
</evidence>
<proteinExistence type="inferred from homology"/>
<feature type="binding site" evidence="12">
    <location>
        <position position="271"/>
    </location>
    <ligand>
        <name>Mg(2+)</name>
        <dbReference type="ChEBI" id="CHEBI:18420"/>
    </ligand>
</feature>
<accession>A0A0C5V2L2</accession>
<comment type="similarity">
    <text evidence="1 11">Belongs to the ApbE family.</text>
</comment>
<dbReference type="AlphaFoldDB" id="A0A0C5V2L2"/>
<dbReference type="OrthoDB" id="9778595at2"/>
<keyword evidence="4 11" id="KW-0285">Flavoprotein</keyword>
<evidence type="ECO:0000256" key="9">
    <source>
        <dbReference type="ARBA" id="ARBA00031306"/>
    </source>
</evidence>
<evidence type="ECO:0000313" key="14">
    <source>
        <dbReference type="Proteomes" id="UP000032266"/>
    </source>
</evidence>
<name>A0A0C5V2L2_9GAMM</name>
<dbReference type="GO" id="GO:0046872">
    <property type="term" value="F:metal ion binding"/>
    <property type="evidence" value="ECO:0007669"/>
    <property type="project" value="UniProtKB-UniRule"/>
</dbReference>
<evidence type="ECO:0000256" key="7">
    <source>
        <dbReference type="ARBA" id="ARBA00022827"/>
    </source>
</evidence>
<dbReference type="PATRIC" id="fig|1445510.3.peg.1638"/>
<evidence type="ECO:0000256" key="3">
    <source>
        <dbReference type="ARBA" id="ARBA00016337"/>
    </source>
</evidence>
<dbReference type="RefSeq" id="WP_044616425.1">
    <property type="nucleotide sequence ID" value="NZ_CP007142.1"/>
</dbReference>